<dbReference type="AlphaFoldDB" id="A0A1F6W7I5"/>
<name>A0A1F6W7I5_9BACT</name>
<evidence type="ECO:0000313" key="2">
    <source>
        <dbReference type="Proteomes" id="UP000177777"/>
    </source>
</evidence>
<evidence type="ECO:0000313" key="1">
    <source>
        <dbReference type="EMBL" id="OGI77794.1"/>
    </source>
</evidence>
<dbReference type="EMBL" id="MFUE01000010">
    <property type="protein sequence ID" value="OGI77794.1"/>
    <property type="molecule type" value="Genomic_DNA"/>
</dbReference>
<proteinExistence type="predicted"/>
<gene>
    <name evidence="1" type="ORF">A3D42_00645</name>
</gene>
<sequence length="195" mass="21600">MNNKTLNKRTLSPLQTKIKPVMDVRSENNPAREAVRALCGSPFSIQISFREDTDTLARFSHVPGLIGILCEITKDGKLLALGRSVSVFSKLNKFVDRTISCAVNGAFLSATNNAVKILESVRVNGEEETEGLGGSLQYQEFQPASEKQKSYLLQLVNANVEDDDEREQLKSKIENISKEEASEMIGGFLNKTINY</sequence>
<reference evidence="1 2" key="1">
    <citation type="journal article" date="2016" name="Nat. Commun.">
        <title>Thousands of microbial genomes shed light on interconnected biogeochemical processes in an aquifer system.</title>
        <authorList>
            <person name="Anantharaman K."/>
            <person name="Brown C.T."/>
            <person name="Hug L.A."/>
            <person name="Sharon I."/>
            <person name="Castelle C.J."/>
            <person name="Probst A.J."/>
            <person name="Thomas B.C."/>
            <person name="Singh A."/>
            <person name="Wilkins M.J."/>
            <person name="Karaoz U."/>
            <person name="Brodie E.L."/>
            <person name="Williams K.H."/>
            <person name="Hubbard S.S."/>
            <person name="Banfield J.F."/>
        </authorList>
    </citation>
    <scope>NUCLEOTIDE SEQUENCE [LARGE SCALE GENOMIC DNA]</scope>
</reference>
<dbReference type="Proteomes" id="UP000177777">
    <property type="component" value="Unassembled WGS sequence"/>
</dbReference>
<protein>
    <submittedName>
        <fullName evidence="1">Uncharacterized protein</fullName>
    </submittedName>
</protein>
<comment type="caution">
    <text evidence="1">The sequence shown here is derived from an EMBL/GenBank/DDBJ whole genome shotgun (WGS) entry which is preliminary data.</text>
</comment>
<organism evidence="1 2">
    <name type="scientific">Candidatus Nomurabacteria bacterium RIFCSPHIGHO2_02_FULL_41_18</name>
    <dbReference type="NCBI Taxonomy" id="1801754"/>
    <lineage>
        <taxon>Bacteria</taxon>
        <taxon>Candidatus Nomuraibacteriota</taxon>
    </lineage>
</organism>
<accession>A0A1F6W7I5</accession>